<keyword evidence="4" id="KW-1185">Reference proteome</keyword>
<feature type="domain" description="Spore coat protein U/FanG" evidence="2">
    <location>
        <begin position="26"/>
        <end position="169"/>
    </location>
</feature>
<organism evidence="3 4">
    <name type="scientific">Phyllobacterium myrsinacearum</name>
    <dbReference type="NCBI Taxonomy" id="28101"/>
    <lineage>
        <taxon>Bacteria</taxon>
        <taxon>Pseudomonadati</taxon>
        <taxon>Pseudomonadota</taxon>
        <taxon>Alphaproteobacteria</taxon>
        <taxon>Hyphomicrobiales</taxon>
        <taxon>Phyllobacteriaceae</taxon>
        <taxon>Phyllobacterium</taxon>
    </lineage>
</organism>
<dbReference type="Proteomes" id="UP000238563">
    <property type="component" value="Unassembled WGS sequence"/>
</dbReference>
<dbReference type="InterPro" id="IPR053167">
    <property type="entry name" value="Spore_coat_component"/>
</dbReference>
<feature type="signal peptide" evidence="1">
    <location>
        <begin position="1"/>
        <end position="22"/>
    </location>
</feature>
<sequence>MMKIFVPVLAMSALLASTVAGWSAPATGTLQVKLTIAKECKVVSSNAILTFDSTKVSAAGNIEDDTGKNGAIEVQCTRDTTYKIALGEGENYENGSRRMKTADGKNFVAYVLYSDSKRERPWGSVDKALGVNDPLTGTNARQSYPVYGRVFMPKAGIAAGDYADTVTVTVEF</sequence>
<protein>
    <recommendedName>
        <fullName evidence="2">Spore coat protein U/FanG domain-containing protein</fullName>
    </recommendedName>
</protein>
<reference evidence="3 4" key="1">
    <citation type="submission" date="2018-02" db="EMBL/GenBank/DDBJ databases">
        <title>The draft genome of Phyllobacterium myrsinacearum DSM5892.</title>
        <authorList>
            <person name="Li L."/>
            <person name="Liu L."/>
            <person name="Zhang X."/>
            <person name="Wang T."/>
        </authorList>
    </citation>
    <scope>NUCLEOTIDE SEQUENCE [LARGE SCALE GENOMIC DNA]</scope>
    <source>
        <strain evidence="3 4">DSM 5892</strain>
    </source>
</reference>
<accession>A0A2S9JEG0</accession>
<dbReference type="OrthoDB" id="7338822at2"/>
<evidence type="ECO:0000313" key="4">
    <source>
        <dbReference type="Proteomes" id="UP000238563"/>
    </source>
</evidence>
<dbReference type="AlphaFoldDB" id="A0A2S9JEG0"/>
<name>A0A2S9JEG0_9HYPH</name>
<feature type="chain" id="PRO_5015643136" description="Spore coat protein U/FanG domain-containing protein" evidence="1">
    <location>
        <begin position="23"/>
        <end position="172"/>
    </location>
</feature>
<dbReference type="EMBL" id="PVBT01000006">
    <property type="protein sequence ID" value="PRD51172.1"/>
    <property type="molecule type" value="Genomic_DNA"/>
</dbReference>
<dbReference type="InterPro" id="IPR007893">
    <property type="entry name" value="Spore_coat_U/FanG"/>
</dbReference>
<keyword evidence="1" id="KW-0732">Signal</keyword>
<comment type="caution">
    <text evidence="3">The sequence shown here is derived from an EMBL/GenBank/DDBJ whole genome shotgun (WGS) entry which is preliminary data.</text>
</comment>
<dbReference type="SMART" id="SM00972">
    <property type="entry name" value="SCPU"/>
    <property type="match status" value="1"/>
</dbReference>
<evidence type="ECO:0000256" key="1">
    <source>
        <dbReference type="SAM" id="SignalP"/>
    </source>
</evidence>
<gene>
    <name evidence="3" type="ORF">C5750_20295</name>
</gene>
<evidence type="ECO:0000259" key="2">
    <source>
        <dbReference type="Pfam" id="PF05229"/>
    </source>
</evidence>
<proteinExistence type="predicted"/>
<evidence type="ECO:0000313" key="3">
    <source>
        <dbReference type="EMBL" id="PRD51172.1"/>
    </source>
</evidence>
<dbReference type="PANTHER" id="PTHR37089">
    <property type="entry name" value="PROTEIN U-RELATED"/>
    <property type="match status" value="1"/>
</dbReference>
<dbReference type="Pfam" id="PF05229">
    <property type="entry name" value="SCPU"/>
    <property type="match status" value="1"/>
</dbReference>